<dbReference type="GO" id="GO:0005525">
    <property type="term" value="F:GTP binding"/>
    <property type="evidence" value="ECO:0007669"/>
    <property type="project" value="UniProtKB-KW"/>
</dbReference>
<dbReference type="InterPro" id="IPR027417">
    <property type="entry name" value="P-loop_NTPase"/>
</dbReference>
<keyword evidence="1" id="KW-0547">Nucleotide-binding</keyword>
<dbReference type="InterPro" id="IPR050100">
    <property type="entry name" value="TRAFAC_GTPase_members"/>
</dbReference>
<reference evidence="4" key="2">
    <citation type="submission" date="2013-04" db="EMBL/GenBank/DDBJ databases">
        <title>Genomic mechanisms accounting for the adaptation to parasitism in nematode-trapping fungi.</title>
        <authorList>
            <person name="Ahren D.G."/>
        </authorList>
    </citation>
    <scope>NUCLEOTIDE SEQUENCE [LARGE SCALE GENOMIC DNA]</scope>
    <source>
        <strain evidence="4">CBS 200.50</strain>
    </source>
</reference>
<evidence type="ECO:0000256" key="1">
    <source>
        <dbReference type="ARBA" id="ARBA00022741"/>
    </source>
</evidence>
<evidence type="ECO:0000313" key="3">
    <source>
        <dbReference type="EMBL" id="EPS45817.1"/>
    </source>
</evidence>
<gene>
    <name evidence="3" type="ORF">H072_109</name>
</gene>
<dbReference type="AlphaFoldDB" id="S8CDM6"/>
<dbReference type="eggNOG" id="ENOG502SV74">
    <property type="taxonomic scope" value="Eukaryota"/>
</dbReference>
<keyword evidence="2" id="KW-0342">GTP-binding</keyword>
<evidence type="ECO:0000313" key="4">
    <source>
        <dbReference type="Proteomes" id="UP000015100"/>
    </source>
</evidence>
<dbReference type="HOGENOM" id="CLU_122055_0_0_1"/>
<protein>
    <recommendedName>
        <fullName evidence="5">G domain-containing protein</fullName>
    </recommendedName>
</protein>
<reference evidence="3 4" key="1">
    <citation type="journal article" date="2013" name="PLoS Genet.">
        <title>Genomic mechanisms accounting for the adaptation to parasitism in nematode-trapping fungi.</title>
        <authorList>
            <person name="Meerupati T."/>
            <person name="Andersson K.M."/>
            <person name="Friman E."/>
            <person name="Kumar D."/>
            <person name="Tunlid A."/>
            <person name="Ahren D."/>
        </authorList>
    </citation>
    <scope>NUCLEOTIDE SEQUENCE [LARGE SCALE GENOMIC DNA]</scope>
    <source>
        <strain evidence="3 4">CBS 200.50</strain>
    </source>
</reference>
<dbReference type="PANTHER" id="PTHR23115">
    <property type="entry name" value="TRANSLATION FACTOR"/>
    <property type="match status" value="1"/>
</dbReference>
<dbReference type="OrthoDB" id="3524701at2759"/>
<dbReference type="EMBL" id="AQGS01000003">
    <property type="protein sequence ID" value="EPS45817.1"/>
    <property type="molecule type" value="Genomic_DNA"/>
</dbReference>
<comment type="caution">
    <text evidence="3">The sequence shown here is derived from an EMBL/GenBank/DDBJ whole genome shotgun (WGS) entry which is preliminary data.</text>
</comment>
<dbReference type="STRING" id="1284197.S8CDM6"/>
<dbReference type="Proteomes" id="UP000015100">
    <property type="component" value="Unassembled WGS sequence"/>
</dbReference>
<sequence>MQQIRILGAPGTGKKTLIGNLMMSCGIGLSTMEKLQRNGIQKYDQISEFFSKENIPLSFETSSGAWEITETNDSDVLFYVLDASTNPEANTMDFKIAGDATTGILERCSRVILVVNKMDKVDWSAEQFQLIVSQATGEIQGTGIAIKKLATVAVSALHGNNIIQKSGDPMWRTLVQTLDLGSIL</sequence>
<dbReference type="OMA" id="PMWRTLV"/>
<evidence type="ECO:0008006" key="5">
    <source>
        <dbReference type="Google" id="ProtNLM"/>
    </source>
</evidence>
<dbReference type="SUPFAM" id="SSF52540">
    <property type="entry name" value="P-loop containing nucleoside triphosphate hydrolases"/>
    <property type="match status" value="1"/>
</dbReference>
<organism evidence="3 4">
    <name type="scientific">Dactylellina haptotyla (strain CBS 200.50)</name>
    <name type="common">Nematode-trapping fungus</name>
    <name type="synonym">Monacrosporium haptotylum</name>
    <dbReference type="NCBI Taxonomy" id="1284197"/>
    <lineage>
        <taxon>Eukaryota</taxon>
        <taxon>Fungi</taxon>
        <taxon>Dikarya</taxon>
        <taxon>Ascomycota</taxon>
        <taxon>Pezizomycotina</taxon>
        <taxon>Orbiliomycetes</taxon>
        <taxon>Orbiliales</taxon>
        <taxon>Orbiliaceae</taxon>
        <taxon>Dactylellina</taxon>
    </lineage>
</organism>
<proteinExistence type="predicted"/>
<accession>S8CDM6</accession>
<keyword evidence="4" id="KW-1185">Reference proteome</keyword>
<evidence type="ECO:0000256" key="2">
    <source>
        <dbReference type="ARBA" id="ARBA00023134"/>
    </source>
</evidence>
<name>S8CDM6_DACHA</name>
<dbReference type="Gene3D" id="3.40.50.300">
    <property type="entry name" value="P-loop containing nucleotide triphosphate hydrolases"/>
    <property type="match status" value="1"/>
</dbReference>